<dbReference type="InterPro" id="IPR009038">
    <property type="entry name" value="GOLD_dom"/>
</dbReference>
<dbReference type="AlphaFoldDB" id="A0A816RSP4"/>
<evidence type="ECO:0000256" key="2">
    <source>
        <dbReference type="ARBA" id="ARBA00007104"/>
    </source>
</evidence>
<evidence type="ECO:0000259" key="11">
    <source>
        <dbReference type="PROSITE" id="PS50866"/>
    </source>
</evidence>
<dbReference type="SMART" id="SM01190">
    <property type="entry name" value="EMP24_GP25L"/>
    <property type="match status" value="1"/>
</dbReference>
<comment type="subcellular location">
    <subcellularLocation>
        <location evidence="1">Membrane</location>
        <topology evidence="1">Single-pass type I membrane protein</topology>
    </subcellularLocation>
</comment>
<evidence type="ECO:0000256" key="9">
    <source>
        <dbReference type="SAM" id="MobiDB-lite"/>
    </source>
</evidence>
<feature type="domain" description="GOLD" evidence="11">
    <location>
        <begin position="38"/>
        <end position="150"/>
    </location>
</feature>
<evidence type="ECO:0000256" key="5">
    <source>
        <dbReference type="ARBA" id="ARBA00022989"/>
    </source>
</evidence>
<feature type="coiled-coil region" evidence="8">
    <location>
        <begin position="141"/>
        <end position="168"/>
    </location>
</feature>
<evidence type="ECO:0000256" key="10">
    <source>
        <dbReference type="SAM" id="SignalP"/>
    </source>
</evidence>
<accession>A0A816RSP4</accession>
<evidence type="ECO:0000256" key="4">
    <source>
        <dbReference type="ARBA" id="ARBA00022729"/>
    </source>
</evidence>
<evidence type="ECO:0000313" key="12">
    <source>
        <dbReference type="EMBL" id="CAF2075261.1"/>
    </source>
</evidence>
<evidence type="ECO:0000256" key="8">
    <source>
        <dbReference type="SAM" id="Coils"/>
    </source>
</evidence>
<keyword evidence="6 8" id="KW-0175">Coiled coil</keyword>
<dbReference type="EMBL" id="HG994365">
    <property type="protein sequence ID" value="CAF2075261.1"/>
    <property type="molecule type" value="Genomic_DNA"/>
</dbReference>
<dbReference type="InterPro" id="IPR015720">
    <property type="entry name" value="Emp24-like"/>
</dbReference>
<dbReference type="Proteomes" id="UP001295469">
    <property type="component" value="Chromosome C01"/>
</dbReference>
<feature type="compositionally biased region" description="Basic and acidic residues" evidence="9">
    <location>
        <begin position="212"/>
        <end position="224"/>
    </location>
</feature>
<feature type="signal peptide" evidence="10">
    <location>
        <begin position="1"/>
        <end position="28"/>
    </location>
</feature>
<organism evidence="12">
    <name type="scientific">Brassica napus</name>
    <name type="common">Rape</name>
    <dbReference type="NCBI Taxonomy" id="3708"/>
    <lineage>
        <taxon>Eukaryota</taxon>
        <taxon>Viridiplantae</taxon>
        <taxon>Streptophyta</taxon>
        <taxon>Embryophyta</taxon>
        <taxon>Tracheophyta</taxon>
        <taxon>Spermatophyta</taxon>
        <taxon>Magnoliopsida</taxon>
        <taxon>eudicotyledons</taxon>
        <taxon>Gunneridae</taxon>
        <taxon>Pentapetalae</taxon>
        <taxon>rosids</taxon>
        <taxon>malvids</taxon>
        <taxon>Brassicales</taxon>
        <taxon>Brassicaceae</taxon>
        <taxon>Brassiceae</taxon>
        <taxon>Brassica</taxon>
    </lineage>
</organism>
<keyword evidence="3" id="KW-0812">Transmembrane</keyword>
<feature type="region of interest" description="Disordered" evidence="9">
    <location>
        <begin position="192"/>
        <end position="237"/>
    </location>
</feature>
<feature type="region of interest" description="Disordered" evidence="9">
    <location>
        <begin position="283"/>
        <end position="377"/>
    </location>
</feature>
<evidence type="ECO:0000256" key="7">
    <source>
        <dbReference type="ARBA" id="ARBA00023136"/>
    </source>
</evidence>
<evidence type="ECO:0000256" key="6">
    <source>
        <dbReference type="ARBA" id="ARBA00023054"/>
    </source>
</evidence>
<dbReference type="Pfam" id="PF01105">
    <property type="entry name" value="EMP24_GP25L"/>
    <property type="match status" value="1"/>
</dbReference>
<keyword evidence="5" id="KW-1133">Transmembrane helix</keyword>
<name>A0A816RSP4_BRANA</name>
<proteinExistence type="inferred from homology"/>
<dbReference type="GO" id="GO:0016020">
    <property type="term" value="C:membrane"/>
    <property type="evidence" value="ECO:0007669"/>
    <property type="project" value="UniProtKB-SubCell"/>
</dbReference>
<keyword evidence="7" id="KW-0472">Membrane</keyword>
<evidence type="ECO:0000256" key="3">
    <source>
        <dbReference type="ARBA" id="ARBA00022692"/>
    </source>
</evidence>
<sequence length="598" mass="67332">MRREFATTLLLSTLVSFLVPELISVGEAVWLNIPKTGTKCVSEEIQSKVVVLADYVVISDEHSIFPTVSVKVTSPYGSVLHHSENATHGQFAFTTQESGTYLACFEAVGNSHGNNDISINLDWKTGIAAKDWDSIARKEKIEGVELELRKLEAAVEAIHENLLYLRNRNDDTLIRSETRDNEIHRRRKIEDDAEAQTMTSQVEDDAEAQTTMDRRRCGGADNDGRPTGSNKAKRKLQSEEQFKQMMEQNDKLIKAITKDISSITDPASRAYIENERKIILKKRAQTNQSEEHGEGSQYQYQGSQYRASQAQGEDQISPNDPENFTPYYNYLSGANNNLVRNKKRRYREKSSGSERVSSHSKRHKPSPDARSSMSCASPWDLGAASPSPIRPLVPPAVEEPINLRIYGKELREGILLGSCMDGGMMMILTRGTQIVRPLIPMKLTLAKCYLLSVRNSLGLKQRLLNGKTVSFSVPELLEAHNCKLGSVEKKKKKKKKERVVLLVHDPKLPPFLDNGRAVFTKQVEPVKDPTSDMAIVSRKRSGLVREIWEKQGLHKSRQRFWELAGSNLGVEKLGKKGEVDFRGEGKFAEHIKKRRSCE</sequence>
<feature type="chain" id="PRO_5032882445" evidence="10">
    <location>
        <begin position="29"/>
        <end position="598"/>
    </location>
</feature>
<dbReference type="PROSITE" id="PS50866">
    <property type="entry name" value="GOLD"/>
    <property type="match status" value="1"/>
</dbReference>
<evidence type="ECO:0000256" key="1">
    <source>
        <dbReference type="ARBA" id="ARBA00004479"/>
    </source>
</evidence>
<protein>
    <submittedName>
        <fullName evidence="12">(rape) hypothetical protein</fullName>
    </submittedName>
</protein>
<reference evidence="12" key="1">
    <citation type="submission" date="2021-01" db="EMBL/GenBank/DDBJ databases">
        <authorList>
            <consortium name="Genoscope - CEA"/>
            <person name="William W."/>
        </authorList>
    </citation>
    <scope>NUCLEOTIDE SEQUENCE</scope>
</reference>
<keyword evidence="4 10" id="KW-0732">Signal</keyword>
<comment type="similarity">
    <text evidence="2">Belongs to the EMP24/GP25L family.</text>
</comment>
<dbReference type="PANTHER" id="PTHR22811">
    <property type="entry name" value="TRANSMEMBRANE EMP24 DOMAIN-CONTAINING PROTEIN"/>
    <property type="match status" value="1"/>
</dbReference>
<feature type="compositionally biased region" description="Low complexity" evidence="9">
    <location>
        <begin position="295"/>
        <end position="312"/>
    </location>
</feature>
<gene>
    <name evidence="12" type="ORF">DARMORV10_C01P35510.1</name>
</gene>